<dbReference type="RefSeq" id="WP_111954641.1">
    <property type="nucleotide sequence ID" value="NZ_BJYI01000005.1"/>
</dbReference>
<comment type="caution">
    <text evidence="2">The sequence shown here is derived from an EMBL/GenBank/DDBJ whole genome shotgun (WGS) entry which is preliminary data.</text>
</comment>
<dbReference type="Pfam" id="PF13474">
    <property type="entry name" value="SnoaL_3"/>
    <property type="match status" value="1"/>
</dbReference>
<protein>
    <recommendedName>
        <fullName evidence="1">SnoaL-like domain-containing protein</fullName>
    </recommendedName>
</protein>
<evidence type="ECO:0000313" key="2">
    <source>
        <dbReference type="EMBL" id="GEN71455.1"/>
    </source>
</evidence>
<dbReference type="Gene3D" id="3.10.450.50">
    <property type="match status" value="1"/>
</dbReference>
<name>A0A511Y8E3_9FLAO</name>
<gene>
    <name evidence="2" type="ORF">CLA01_15270</name>
</gene>
<dbReference type="InterPro" id="IPR032710">
    <property type="entry name" value="NTF2-like_dom_sf"/>
</dbReference>
<accession>A0A511Y8E3</accession>
<dbReference type="AlphaFoldDB" id="A0A511Y8E3"/>
<dbReference type="SUPFAM" id="SSF54427">
    <property type="entry name" value="NTF2-like"/>
    <property type="match status" value="1"/>
</dbReference>
<feature type="domain" description="SnoaL-like" evidence="1">
    <location>
        <begin position="53"/>
        <end position="133"/>
    </location>
</feature>
<reference evidence="2 3" key="1">
    <citation type="submission" date="2019-07" db="EMBL/GenBank/DDBJ databases">
        <title>Whole genome shotgun sequence of Chryseobacterium lathyri NBRC 105250.</title>
        <authorList>
            <person name="Hosoyama A."/>
            <person name="Uohara A."/>
            <person name="Ohji S."/>
            <person name="Ichikawa N."/>
        </authorList>
    </citation>
    <scope>NUCLEOTIDE SEQUENCE [LARGE SCALE GENOMIC DNA]</scope>
    <source>
        <strain evidence="2 3">NBRC 105250</strain>
    </source>
</reference>
<dbReference type="Proteomes" id="UP000321150">
    <property type="component" value="Unassembled WGS sequence"/>
</dbReference>
<evidence type="ECO:0000259" key="1">
    <source>
        <dbReference type="Pfam" id="PF13474"/>
    </source>
</evidence>
<sequence>MINDNKHLKDFENFMQVRLKASGDFVEGKFEPLEKISVKKSPATIFPPPGICIQGASEVNTFNKEGATNFLPGAKNEFEVMHQDADEHLAYWTGIQRSTVKMKGQDNDIIFNLRVTEIFRKENNEWKLMHRHADKLTE</sequence>
<dbReference type="OrthoDB" id="1495314at2"/>
<organism evidence="2 3">
    <name type="scientific">Chryseobacterium lathyri</name>
    <dbReference type="NCBI Taxonomy" id="395933"/>
    <lineage>
        <taxon>Bacteria</taxon>
        <taxon>Pseudomonadati</taxon>
        <taxon>Bacteroidota</taxon>
        <taxon>Flavobacteriia</taxon>
        <taxon>Flavobacteriales</taxon>
        <taxon>Weeksellaceae</taxon>
        <taxon>Chryseobacterium group</taxon>
        <taxon>Chryseobacterium</taxon>
    </lineage>
</organism>
<evidence type="ECO:0000313" key="3">
    <source>
        <dbReference type="Proteomes" id="UP000321150"/>
    </source>
</evidence>
<dbReference type="EMBL" id="BJYI01000005">
    <property type="protein sequence ID" value="GEN71455.1"/>
    <property type="molecule type" value="Genomic_DNA"/>
</dbReference>
<dbReference type="InterPro" id="IPR037401">
    <property type="entry name" value="SnoaL-like"/>
</dbReference>
<proteinExistence type="predicted"/>